<organism evidence="1 2">
    <name type="scientific">Candidatus Marsarchaeota G1 archaeon BE_D</name>
    <dbReference type="NCBI Taxonomy" id="1978156"/>
    <lineage>
        <taxon>Archaea</taxon>
        <taxon>Candidatus Marsarchaeota</taxon>
        <taxon>Candidatus Marsarchaeota group 1</taxon>
    </lineage>
</organism>
<proteinExistence type="predicted"/>
<dbReference type="EMBL" id="NEXD01000054">
    <property type="protein sequence ID" value="PSN84948.1"/>
    <property type="molecule type" value="Genomic_DNA"/>
</dbReference>
<name>A0A2R6AF36_9ARCH</name>
<dbReference type="InterPro" id="IPR011991">
    <property type="entry name" value="ArsR-like_HTH"/>
</dbReference>
<dbReference type="InterPro" id="IPR036390">
    <property type="entry name" value="WH_DNA-bd_sf"/>
</dbReference>
<dbReference type="InterPro" id="IPR036388">
    <property type="entry name" value="WH-like_DNA-bd_sf"/>
</dbReference>
<dbReference type="Proteomes" id="UP000240569">
    <property type="component" value="Unassembled WGS sequence"/>
</dbReference>
<sequence length="188" mass="22285">MRLLQDPLNQRVLKLLVESELSVKRPSRLLGESPLKIWRRVQRLKEEGLVEESRSVHVRNLEVKLFRATSARYIPRETLEYEPKEDTLKRAYALFYEIQSKILSLLHEYEVIPSNVNPIDFCVATELYAYAKLLTDEDAQKKLKNILDLLEKCSYASVILRERSYEQKSVGIQLYFKCVTRHFHSWHF</sequence>
<accession>A0A2R6AF36</accession>
<evidence type="ECO:0000313" key="1">
    <source>
        <dbReference type="EMBL" id="PSN84948.1"/>
    </source>
</evidence>
<comment type="caution">
    <text evidence="1">The sequence shown here is derived from an EMBL/GenBank/DDBJ whole genome shotgun (WGS) entry which is preliminary data.</text>
</comment>
<evidence type="ECO:0000313" key="2">
    <source>
        <dbReference type="Proteomes" id="UP000240569"/>
    </source>
</evidence>
<dbReference type="SUPFAM" id="SSF46785">
    <property type="entry name" value="Winged helix' DNA-binding domain"/>
    <property type="match status" value="1"/>
</dbReference>
<gene>
    <name evidence="1" type="ORF">B9Q02_08150</name>
</gene>
<reference evidence="1 2" key="1">
    <citation type="submission" date="2017-04" db="EMBL/GenBank/DDBJ databases">
        <title>Novel microbial lineages endemic to geothermal iron-oxide mats fill important gaps in the evolutionary history of Archaea.</title>
        <authorList>
            <person name="Jay Z.J."/>
            <person name="Beam J.P."/>
            <person name="Dlakic M."/>
            <person name="Rusch D.B."/>
            <person name="Kozubal M.A."/>
            <person name="Inskeep W.P."/>
        </authorList>
    </citation>
    <scope>NUCLEOTIDE SEQUENCE [LARGE SCALE GENOMIC DNA]</scope>
    <source>
        <strain evidence="1">BE_D</strain>
    </source>
</reference>
<dbReference type="CDD" id="cd00090">
    <property type="entry name" value="HTH_ARSR"/>
    <property type="match status" value="1"/>
</dbReference>
<dbReference type="AlphaFoldDB" id="A0A2R6AF36"/>
<dbReference type="Gene3D" id="1.10.10.10">
    <property type="entry name" value="Winged helix-like DNA-binding domain superfamily/Winged helix DNA-binding domain"/>
    <property type="match status" value="1"/>
</dbReference>
<protein>
    <submittedName>
        <fullName evidence="1">Uncharacterized protein</fullName>
    </submittedName>
</protein>